<feature type="compositionally biased region" description="Basic and acidic residues" evidence="6">
    <location>
        <begin position="71"/>
        <end position="80"/>
    </location>
</feature>
<dbReference type="PANTHER" id="PTHR47171:SF6">
    <property type="entry name" value="SPECIFIC TRANSCRIPTION FACTOR, PUTATIVE (AFU_ORTHOLOGUE AFUA_2G06130)-RELATED"/>
    <property type="match status" value="1"/>
</dbReference>
<dbReference type="Proteomes" id="UP000243723">
    <property type="component" value="Unassembled WGS sequence"/>
</dbReference>
<keyword evidence="9" id="KW-1185">Reference proteome</keyword>
<evidence type="ECO:0000256" key="3">
    <source>
        <dbReference type="ARBA" id="ARBA00023125"/>
    </source>
</evidence>
<evidence type="ECO:0000256" key="5">
    <source>
        <dbReference type="ARBA" id="ARBA00023242"/>
    </source>
</evidence>
<keyword evidence="1" id="KW-0862">Zinc</keyword>
<protein>
    <submittedName>
        <fullName evidence="8">Activator of stress proteins 1</fullName>
    </submittedName>
</protein>
<dbReference type="InterPro" id="IPR052073">
    <property type="entry name" value="Amide_Lactam_Regulators"/>
</dbReference>
<feature type="domain" description="Xylanolytic transcriptional activator regulatory" evidence="7">
    <location>
        <begin position="280"/>
        <end position="350"/>
    </location>
</feature>
<evidence type="ECO:0000259" key="7">
    <source>
        <dbReference type="SMART" id="SM00906"/>
    </source>
</evidence>
<dbReference type="GO" id="GO:0003677">
    <property type="term" value="F:DNA binding"/>
    <property type="evidence" value="ECO:0007669"/>
    <property type="project" value="UniProtKB-KW"/>
</dbReference>
<dbReference type="SMART" id="SM00906">
    <property type="entry name" value="Fungal_trans"/>
    <property type="match status" value="1"/>
</dbReference>
<dbReference type="OrthoDB" id="10031947at2759"/>
<dbReference type="GO" id="GO:0006351">
    <property type="term" value="P:DNA-templated transcription"/>
    <property type="evidence" value="ECO:0007669"/>
    <property type="project" value="InterPro"/>
</dbReference>
<evidence type="ECO:0000313" key="9">
    <source>
        <dbReference type="Proteomes" id="UP000243723"/>
    </source>
</evidence>
<evidence type="ECO:0000313" key="8">
    <source>
        <dbReference type="EMBL" id="PSK42874.1"/>
    </source>
</evidence>
<feature type="region of interest" description="Disordered" evidence="6">
    <location>
        <begin position="1"/>
        <end position="108"/>
    </location>
</feature>
<name>A0A2P7Z3U4_9PEZI</name>
<organism evidence="8 9">
    <name type="scientific">Elsinoe australis</name>
    <dbReference type="NCBI Taxonomy" id="40998"/>
    <lineage>
        <taxon>Eukaryota</taxon>
        <taxon>Fungi</taxon>
        <taxon>Dikarya</taxon>
        <taxon>Ascomycota</taxon>
        <taxon>Pezizomycotina</taxon>
        <taxon>Dothideomycetes</taxon>
        <taxon>Dothideomycetidae</taxon>
        <taxon>Myriangiales</taxon>
        <taxon>Elsinoaceae</taxon>
        <taxon>Elsinoe</taxon>
    </lineage>
</organism>
<keyword evidence="5" id="KW-0539">Nucleus</keyword>
<dbReference type="Pfam" id="PF04082">
    <property type="entry name" value="Fungal_trans"/>
    <property type="match status" value="1"/>
</dbReference>
<dbReference type="GO" id="GO:0008270">
    <property type="term" value="F:zinc ion binding"/>
    <property type="evidence" value="ECO:0007669"/>
    <property type="project" value="InterPro"/>
</dbReference>
<feature type="compositionally biased region" description="Polar residues" evidence="6">
    <location>
        <begin position="86"/>
        <end position="95"/>
    </location>
</feature>
<accession>A0A2P7Z3U4</accession>
<dbReference type="EMBL" id="NHZQ01000331">
    <property type="protein sequence ID" value="PSK42874.1"/>
    <property type="molecule type" value="Genomic_DNA"/>
</dbReference>
<gene>
    <name evidence="8" type="ORF">B9Z65_6828</name>
</gene>
<evidence type="ECO:0000256" key="6">
    <source>
        <dbReference type="SAM" id="MobiDB-lite"/>
    </source>
</evidence>
<proteinExistence type="predicted"/>
<dbReference type="CDD" id="cd12148">
    <property type="entry name" value="fungal_TF_MHR"/>
    <property type="match status" value="1"/>
</dbReference>
<dbReference type="STRING" id="40998.A0A2P7Z3U4"/>
<dbReference type="InterPro" id="IPR007219">
    <property type="entry name" value="XnlR_reg_dom"/>
</dbReference>
<keyword evidence="4" id="KW-0804">Transcription</keyword>
<evidence type="ECO:0000256" key="1">
    <source>
        <dbReference type="ARBA" id="ARBA00022833"/>
    </source>
</evidence>
<comment type="caution">
    <text evidence="8">The sequence shown here is derived from an EMBL/GenBank/DDBJ whole genome shotgun (WGS) entry which is preliminary data.</text>
</comment>
<sequence length="648" mass="72546">MEYKFVASGAKDLKRKRPHGACESCKKRKKRCYHGENGEDSEDISQLSHTDQALPEIPLFSPPVPLNNNLKDSRQEHAPPKEGYSINATTISPSSHRPAVPSRSSRFVGDTHAEANLELEQDDPSERRDRDGVGIWLDSADEEAADSDRSHNETTEANIIKGPLIRTENMRMLLSTFLARVQPLFPILEAAHTSVDEAVKMNETLALAVCLVAAKDERAKNHLRFAADSTVLPVAAFTKKIHRIIEARVRNWRSFDRLDLIRILTLISTHQEGAEGAEEASMHLSEAIHHAYTVGIHLKRHDAQKTGEDSSRLFWCIWTWDKLSAASNGRPRMAYEMDVGLDFEQSLKLFATPGRLWMKIARLLSSVNDLYNPRPCVDTESHIKDFPRWEFLLEEEDVKGMDEGFLTTLELFYHSVSMLSCRIKFLVGRKRAFASSLRRYLSAATVYSISKVVPAQDLAPLPVVPYAYCLATLVAYQQYRCSQRQVHRDIAEEKLAHFQEQLQAMSSCWYAAKSMARKSQRVLREFRRCNAIGTDKQSKGATTASGTSNTPYMSTVGSAQIPTPDSFIATKDMPAGQMMYDPGAGFNHVSNMGYGAFADMDMMFGNLMDMNAFTGDIEFALGPYMDNGYNTSTTQSMWPAGEGINGAS</sequence>
<dbReference type="PANTHER" id="PTHR47171">
    <property type="entry name" value="FARA-RELATED"/>
    <property type="match status" value="1"/>
</dbReference>
<keyword evidence="3" id="KW-0238">DNA-binding</keyword>
<evidence type="ECO:0000256" key="4">
    <source>
        <dbReference type="ARBA" id="ARBA00023163"/>
    </source>
</evidence>
<evidence type="ECO:0000256" key="2">
    <source>
        <dbReference type="ARBA" id="ARBA00023015"/>
    </source>
</evidence>
<reference evidence="8 9" key="1">
    <citation type="submission" date="2017-05" db="EMBL/GenBank/DDBJ databases">
        <title>Draft genome sequence of Elsinoe australis.</title>
        <authorList>
            <person name="Cheng Q."/>
        </authorList>
    </citation>
    <scope>NUCLEOTIDE SEQUENCE [LARGE SCALE GENOMIC DNA]</scope>
    <source>
        <strain evidence="8 9">NL1</strain>
    </source>
</reference>
<dbReference type="AlphaFoldDB" id="A0A2P7Z3U4"/>
<keyword evidence="2" id="KW-0805">Transcription regulation</keyword>